<comment type="caution">
    <text evidence="1">The sequence shown here is derived from an EMBL/GenBank/DDBJ whole genome shotgun (WGS) entry which is preliminary data.</text>
</comment>
<sequence length="218" mass="24401">PPTNRIWFGFYEMPKLDLLIEPIVSATQLKFSPIINAIESKIHEMIMDSIVLPNMDDAPFFVSFGKGGIYEGDIKVGEDGSQEQQEQPNLDIEDVKVSEPEPEPEAIPTINLESESEEKLDNKPVQEKPVVNLIPAKLESSTSTAWIPAKARINKTLSSLHESFSEPNLLKTNARLRSIAGKHFRSSDWTRLKKRDSGPPSLSGDPFNPGRDDDFMLQ</sequence>
<organism evidence="1 2">
    <name type="scientific">Dentiscutata heterogama</name>
    <dbReference type="NCBI Taxonomy" id="1316150"/>
    <lineage>
        <taxon>Eukaryota</taxon>
        <taxon>Fungi</taxon>
        <taxon>Fungi incertae sedis</taxon>
        <taxon>Mucoromycota</taxon>
        <taxon>Glomeromycotina</taxon>
        <taxon>Glomeromycetes</taxon>
        <taxon>Diversisporales</taxon>
        <taxon>Gigasporaceae</taxon>
        <taxon>Dentiscutata</taxon>
    </lineage>
</organism>
<evidence type="ECO:0000313" key="1">
    <source>
        <dbReference type="EMBL" id="CAG8582176.1"/>
    </source>
</evidence>
<gene>
    <name evidence="1" type="ORF">DHETER_LOCUS6515</name>
</gene>
<keyword evidence="2" id="KW-1185">Reference proteome</keyword>
<protein>
    <submittedName>
        <fullName evidence="1">5374_t:CDS:1</fullName>
    </submittedName>
</protein>
<reference evidence="1" key="1">
    <citation type="submission" date="2021-06" db="EMBL/GenBank/DDBJ databases">
        <authorList>
            <person name="Kallberg Y."/>
            <person name="Tangrot J."/>
            <person name="Rosling A."/>
        </authorList>
    </citation>
    <scope>NUCLEOTIDE SEQUENCE</scope>
    <source>
        <strain evidence="1">IL203A</strain>
    </source>
</reference>
<accession>A0ACA9MJL1</accession>
<evidence type="ECO:0000313" key="2">
    <source>
        <dbReference type="Proteomes" id="UP000789702"/>
    </source>
</evidence>
<dbReference type="EMBL" id="CAJVPU010008291">
    <property type="protein sequence ID" value="CAG8582176.1"/>
    <property type="molecule type" value="Genomic_DNA"/>
</dbReference>
<dbReference type="Proteomes" id="UP000789702">
    <property type="component" value="Unassembled WGS sequence"/>
</dbReference>
<proteinExistence type="predicted"/>
<feature type="non-terminal residue" evidence="1">
    <location>
        <position position="1"/>
    </location>
</feature>
<name>A0ACA9MJL1_9GLOM</name>